<evidence type="ECO:0000313" key="3">
    <source>
        <dbReference type="EMBL" id="GID71965.1"/>
    </source>
</evidence>
<name>A0ABQ3XW37_9ACTN</name>
<organism evidence="3 4">
    <name type="scientific">Paractinoplanes deccanensis</name>
    <dbReference type="NCBI Taxonomy" id="113561"/>
    <lineage>
        <taxon>Bacteria</taxon>
        <taxon>Bacillati</taxon>
        <taxon>Actinomycetota</taxon>
        <taxon>Actinomycetes</taxon>
        <taxon>Micromonosporales</taxon>
        <taxon>Micromonosporaceae</taxon>
        <taxon>Paractinoplanes</taxon>
    </lineage>
</organism>
<gene>
    <name evidence="3" type="ORF">Ade02nite_06060</name>
</gene>
<dbReference type="EMBL" id="BOMI01000008">
    <property type="protein sequence ID" value="GID71965.1"/>
    <property type="molecule type" value="Genomic_DNA"/>
</dbReference>
<keyword evidence="2" id="KW-0812">Transmembrane</keyword>
<proteinExistence type="predicted"/>
<feature type="region of interest" description="Disordered" evidence="1">
    <location>
        <begin position="1"/>
        <end position="86"/>
    </location>
</feature>
<comment type="caution">
    <text evidence="3">The sequence shown here is derived from an EMBL/GenBank/DDBJ whole genome shotgun (WGS) entry which is preliminary data.</text>
</comment>
<evidence type="ECO:0008006" key="5">
    <source>
        <dbReference type="Google" id="ProtNLM"/>
    </source>
</evidence>
<accession>A0ABQ3XW37</accession>
<keyword evidence="2" id="KW-0472">Membrane</keyword>
<reference evidence="3 4" key="1">
    <citation type="submission" date="2021-01" db="EMBL/GenBank/DDBJ databases">
        <title>Whole genome shotgun sequence of Actinoplanes deccanensis NBRC 13994.</title>
        <authorList>
            <person name="Komaki H."/>
            <person name="Tamura T."/>
        </authorList>
    </citation>
    <scope>NUCLEOTIDE SEQUENCE [LARGE SCALE GENOMIC DNA]</scope>
    <source>
        <strain evidence="3 4">NBRC 13994</strain>
    </source>
</reference>
<dbReference type="Proteomes" id="UP000609879">
    <property type="component" value="Unassembled WGS sequence"/>
</dbReference>
<protein>
    <recommendedName>
        <fullName evidence="5">Serine/threonine protein kinase</fullName>
    </recommendedName>
</protein>
<keyword evidence="2" id="KW-1133">Transmembrane helix</keyword>
<evidence type="ECO:0000256" key="1">
    <source>
        <dbReference type="SAM" id="MobiDB-lite"/>
    </source>
</evidence>
<evidence type="ECO:0000313" key="4">
    <source>
        <dbReference type="Proteomes" id="UP000609879"/>
    </source>
</evidence>
<sequence length="303" mass="31476">MPGYGPFQDGAEPTAPVSGHPAPSSGAPDPTSGTPYPGTPSAPPYPTSGGASYGPFHGDPYQQPAVDTTPYGFSSPAGRRIEPTPPPDRGRFVIGLLGGLVAGLLVFGAGGFFAGRATAPGEAAPQTAAPATTPAQQGAFEQSQVAVNTPDFAGTGLVTLSQGWLPYLSTCARSGTPAGPRLSPGEKARVRCTLDGMSAIFVEYNSVAERDKARVKALGQAVDARTLTPGVGQPTEGPTPSGRTTGNYVEYAYRLTEGGTTRTVNGIWWDDAQTPVAGFLLAYWKEGLGEKWEPMRDLWSRYA</sequence>
<keyword evidence="4" id="KW-1185">Reference proteome</keyword>
<evidence type="ECO:0000256" key="2">
    <source>
        <dbReference type="SAM" id="Phobius"/>
    </source>
</evidence>
<feature type="transmembrane region" description="Helical" evidence="2">
    <location>
        <begin position="92"/>
        <end position="114"/>
    </location>
</feature>
<feature type="compositionally biased region" description="Pro residues" evidence="1">
    <location>
        <begin position="37"/>
        <end position="46"/>
    </location>
</feature>